<gene>
    <name evidence="1" type="ORF">MSP1404_LOCUS8519</name>
</gene>
<sequence>MTAASVPIARGAAFARAGPASHKSQPAGLIKARRSLGAPTRQRLGARPSRDVRTDVIDPASIMVGGALVTAGRAWLEGKDREDRDAAALATVASAEQPAASADLVQEVPVGDLPAIAHSYEGVFSAAGTGALSGVVTSKLSGGWWDGTVDAGKQGPVMELQAINAEARASLCDVVLRTLKSAFKTYAPAVGQEAEQAQNLFAIVAENATREWLLETRAAANAAAAAGGLEEDLDEEGDAVDEEMCARAGNLAAQLVNYFEVELPGSKSALYVNLLTHMAGLSRSQESVFEVEDGEMAEAAIELASAAKERRDEGMNFSMAAVSVSVLEDAALRVAEAVASAYLSRVREGASAPAVTTPGGQTLAAAKGKSRKAVQAERAKRSAMLAAAASASKVVRYALSVQPRLKSTRAMEKFRNEVKLNDWVERNYRDVVAMYEDWHCLMGLDASGEIVTRRISICRHSELDQVRGARMLMSMFLEIADIVVPIAKSTLNNVKNFSSWLLVTLIGRSLGLVYRGIRESMNPANNNGNGNSSTPRFA</sequence>
<dbReference type="Pfam" id="PF12452">
    <property type="entry name" value="DUF3685"/>
    <property type="match status" value="1"/>
</dbReference>
<protein>
    <submittedName>
        <fullName evidence="1">Uncharacterized protein</fullName>
    </submittedName>
</protein>
<accession>A0A7S0KS83</accession>
<evidence type="ECO:0000313" key="1">
    <source>
        <dbReference type="EMBL" id="CAD8591115.1"/>
    </source>
</evidence>
<dbReference type="PANTHER" id="PTHR36807:SF2">
    <property type="entry name" value="PHOSPHOGLYCOLATE PHOSPHATASE"/>
    <property type="match status" value="1"/>
</dbReference>
<organism evidence="1">
    <name type="scientific">Micromonas pusilla</name>
    <name type="common">Picoplanktonic green alga</name>
    <name type="synonym">Chromulina pusilla</name>
    <dbReference type="NCBI Taxonomy" id="38833"/>
    <lineage>
        <taxon>Eukaryota</taxon>
        <taxon>Viridiplantae</taxon>
        <taxon>Chlorophyta</taxon>
        <taxon>Mamiellophyceae</taxon>
        <taxon>Mamiellales</taxon>
        <taxon>Mamiellaceae</taxon>
        <taxon>Micromonas</taxon>
    </lineage>
</organism>
<dbReference type="InterPro" id="IPR022552">
    <property type="entry name" value="UPF_Ycf55"/>
</dbReference>
<proteinExistence type="predicted"/>
<reference evidence="1" key="1">
    <citation type="submission" date="2021-01" db="EMBL/GenBank/DDBJ databases">
        <authorList>
            <person name="Corre E."/>
            <person name="Pelletier E."/>
            <person name="Niang G."/>
            <person name="Scheremetjew M."/>
            <person name="Finn R."/>
            <person name="Kale V."/>
            <person name="Holt S."/>
            <person name="Cochrane G."/>
            <person name="Meng A."/>
            <person name="Brown T."/>
            <person name="Cohen L."/>
        </authorList>
    </citation>
    <scope>NUCLEOTIDE SEQUENCE</scope>
    <source>
        <strain evidence="1">CCMP494</strain>
    </source>
</reference>
<dbReference type="AlphaFoldDB" id="A0A7S0KS83"/>
<name>A0A7S0KS83_MICPS</name>
<dbReference type="EMBL" id="HBEV01011025">
    <property type="protein sequence ID" value="CAD8591115.1"/>
    <property type="molecule type" value="Transcribed_RNA"/>
</dbReference>
<dbReference type="PANTHER" id="PTHR36807">
    <property type="entry name" value="PHOSPHOGLYCOLATE PHOSPHATASE"/>
    <property type="match status" value="1"/>
</dbReference>